<accession>X1MZX4</accession>
<dbReference type="EMBL" id="BARV01023448">
    <property type="protein sequence ID" value="GAI36853.1"/>
    <property type="molecule type" value="Genomic_DNA"/>
</dbReference>
<gene>
    <name evidence="1" type="ORF">S06H3_38465</name>
</gene>
<organism evidence="1">
    <name type="scientific">marine sediment metagenome</name>
    <dbReference type="NCBI Taxonomy" id="412755"/>
    <lineage>
        <taxon>unclassified sequences</taxon>
        <taxon>metagenomes</taxon>
        <taxon>ecological metagenomes</taxon>
    </lineage>
</organism>
<reference evidence="1" key="1">
    <citation type="journal article" date="2014" name="Front. Microbiol.">
        <title>High frequency of phylogenetically diverse reductive dehalogenase-homologous genes in deep subseafloor sedimentary metagenomes.</title>
        <authorList>
            <person name="Kawai M."/>
            <person name="Futagami T."/>
            <person name="Toyoda A."/>
            <person name="Takaki Y."/>
            <person name="Nishi S."/>
            <person name="Hori S."/>
            <person name="Arai W."/>
            <person name="Tsubouchi T."/>
            <person name="Morono Y."/>
            <person name="Uchiyama I."/>
            <person name="Ito T."/>
            <person name="Fujiyama A."/>
            <person name="Inagaki F."/>
            <person name="Takami H."/>
        </authorList>
    </citation>
    <scope>NUCLEOTIDE SEQUENCE</scope>
    <source>
        <strain evidence="1">Expedition CK06-06</strain>
    </source>
</reference>
<dbReference type="AlphaFoldDB" id="X1MZX4"/>
<proteinExistence type="predicted"/>
<evidence type="ECO:0000313" key="1">
    <source>
        <dbReference type="EMBL" id="GAI36853.1"/>
    </source>
</evidence>
<name>X1MZX4_9ZZZZ</name>
<sequence>MKCPRCGKKIYKVEIIVQTRLEGRLRGNRIVEQEPLGDVEDSREIKCPECNQEITLFIEEKEERRNR</sequence>
<comment type="caution">
    <text evidence="1">The sequence shown here is derived from an EMBL/GenBank/DDBJ whole genome shotgun (WGS) entry which is preliminary data.</text>
</comment>
<protein>
    <submittedName>
        <fullName evidence="1">Uncharacterized protein</fullName>
    </submittedName>
</protein>